<dbReference type="AlphaFoldDB" id="A0A154P8G7"/>
<organism evidence="1 2">
    <name type="scientific">Dufourea novaeangliae</name>
    <name type="common">Sweat bee</name>
    <dbReference type="NCBI Taxonomy" id="178035"/>
    <lineage>
        <taxon>Eukaryota</taxon>
        <taxon>Metazoa</taxon>
        <taxon>Ecdysozoa</taxon>
        <taxon>Arthropoda</taxon>
        <taxon>Hexapoda</taxon>
        <taxon>Insecta</taxon>
        <taxon>Pterygota</taxon>
        <taxon>Neoptera</taxon>
        <taxon>Endopterygota</taxon>
        <taxon>Hymenoptera</taxon>
        <taxon>Apocrita</taxon>
        <taxon>Aculeata</taxon>
        <taxon>Apoidea</taxon>
        <taxon>Anthophila</taxon>
        <taxon>Halictidae</taxon>
        <taxon>Rophitinae</taxon>
        <taxon>Dufourea</taxon>
    </lineage>
</organism>
<dbReference type="Proteomes" id="UP000076502">
    <property type="component" value="Unassembled WGS sequence"/>
</dbReference>
<dbReference type="EMBL" id="KQ434827">
    <property type="protein sequence ID" value="KZC07644.1"/>
    <property type="molecule type" value="Genomic_DNA"/>
</dbReference>
<reference evidence="1 2" key="1">
    <citation type="submission" date="2015-07" db="EMBL/GenBank/DDBJ databases">
        <title>The genome of Dufourea novaeangliae.</title>
        <authorList>
            <person name="Pan H."/>
            <person name="Kapheim K."/>
        </authorList>
    </citation>
    <scope>NUCLEOTIDE SEQUENCE [LARGE SCALE GENOMIC DNA]</scope>
    <source>
        <strain evidence="1">0120121106</strain>
        <tissue evidence="1">Whole body</tissue>
    </source>
</reference>
<sequence>KTVRFAYTLIQPWSLGLVCKCDAIFRPVSRVYNTFGRGRRILRRWTRNQQMCVCVCVCVCVRASYVCMLDADTCTCVRRGIQQTHSIPSLLSEFTAISFQDNLRVDGAA</sequence>
<evidence type="ECO:0000313" key="2">
    <source>
        <dbReference type="Proteomes" id="UP000076502"/>
    </source>
</evidence>
<evidence type="ECO:0000313" key="1">
    <source>
        <dbReference type="EMBL" id="KZC07644.1"/>
    </source>
</evidence>
<name>A0A154P8G7_DUFNO</name>
<gene>
    <name evidence="1" type="ORF">WN55_08416</name>
</gene>
<proteinExistence type="predicted"/>
<feature type="non-terminal residue" evidence="1">
    <location>
        <position position="1"/>
    </location>
</feature>
<keyword evidence="2" id="KW-1185">Reference proteome</keyword>
<protein>
    <submittedName>
        <fullName evidence="1">Uncharacterized protein</fullName>
    </submittedName>
</protein>
<accession>A0A154P8G7</accession>